<feature type="signal peptide" evidence="1">
    <location>
        <begin position="1"/>
        <end position="20"/>
    </location>
</feature>
<gene>
    <name evidence="2" type="ORF">HHL23_04535</name>
</gene>
<proteinExistence type="predicted"/>
<dbReference type="RefSeq" id="WP_169233627.1">
    <property type="nucleotide sequence ID" value="NZ_JABBGI010000004.1"/>
</dbReference>
<comment type="caution">
    <text evidence="2">The sequence shown here is derived from an EMBL/GenBank/DDBJ whole genome shotgun (WGS) entry which is preliminary data.</text>
</comment>
<keyword evidence="3" id="KW-1185">Reference proteome</keyword>
<sequence>MKKIFTIAAMVFATAFFSQTGNVGINTSTPNANAVLDIVSQTKGFCLNVWP</sequence>
<keyword evidence="1" id="KW-0732">Signal</keyword>
<evidence type="ECO:0000256" key="1">
    <source>
        <dbReference type="SAM" id="SignalP"/>
    </source>
</evidence>
<organism evidence="2 3">
    <name type="scientific">Chryseobacterium antibioticum</name>
    <dbReference type="NCBI Taxonomy" id="2728847"/>
    <lineage>
        <taxon>Bacteria</taxon>
        <taxon>Pseudomonadati</taxon>
        <taxon>Bacteroidota</taxon>
        <taxon>Flavobacteriia</taxon>
        <taxon>Flavobacteriales</taxon>
        <taxon>Weeksellaceae</taxon>
        <taxon>Chryseobacterium group</taxon>
        <taxon>Chryseobacterium</taxon>
    </lineage>
</organism>
<dbReference type="Proteomes" id="UP000544054">
    <property type="component" value="Unassembled WGS sequence"/>
</dbReference>
<dbReference type="EMBL" id="JABBGI010000004">
    <property type="protein sequence ID" value="NML69058.1"/>
    <property type="molecule type" value="Genomic_DNA"/>
</dbReference>
<evidence type="ECO:0000313" key="2">
    <source>
        <dbReference type="EMBL" id="NML69058.1"/>
    </source>
</evidence>
<evidence type="ECO:0000313" key="3">
    <source>
        <dbReference type="Proteomes" id="UP000544054"/>
    </source>
</evidence>
<feature type="chain" id="PRO_5030963400" evidence="1">
    <location>
        <begin position="21"/>
        <end position="51"/>
    </location>
</feature>
<name>A0A7Y0FQH9_9FLAO</name>
<protein>
    <submittedName>
        <fullName evidence="2">Uncharacterized protein</fullName>
    </submittedName>
</protein>
<reference evidence="2 3" key="1">
    <citation type="submission" date="2020-04" db="EMBL/GenBank/DDBJ databases">
        <title>Chryseobacterium sp. RP-3-3 sp. nov., isolated from Jeju soil.</title>
        <authorList>
            <person name="Dahal R.H."/>
        </authorList>
    </citation>
    <scope>NUCLEOTIDE SEQUENCE [LARGE SCALE GENOMIC DNA]</scope>
    <source>
        <strain evidence="2 3">RP-3-3</strain>
    </source>
</reference>
<accession>A0A7Y0FQH9</accession>
<dbReference type="AlphaFoldDB" id="A0A7Y0FQH9"/>